<keyword evidence="2" id="KW-1133">Transmembrane helix</keyword>
<evidence type="ECO:0000313" key="4">
    <source>
        <dbReference type="Proteomes" id="UP001162640"/>
    </source>
</evidence>
<feature type="region of interest" description="Disordered" evidence="1">
    <location>
        <begin position="229"/>
        <end position="322"/>
    </location>
</feature>
<feature type="compositionally biased region" description="Basic residues" evidence="1">
    <location>
        <begin position="251"/>
        <end position="272"/>
    </location>
</feature>
<dbReference type="Proteomes" id="UP001162640">
    <property type="component" value="Unassembled WGS sequence"/>
</dbReference>
<keyword evidence="2" id="KW-0812">Transmembrane</keyword>
<accession>A0A9W7BRD5</accession>
<feature type="transmembrane region" description="Helical" evidence="2">
    <location>
        <begin position="68"/>
        <end position="88"/>
    </location>
</feature>
<feature type="transmembrane region" description="Helical" evidence="2">
    <location>
        <begin position="26"/>
        <end position="47"/>
    </location>
</feature>
<feature type="compositionally biased region" description="Low complexity" evidence="1">
    <location>
        <begin position="304"/>
        <end position="315"/>
    </location>
</feature>
<comment type="caution">
    <text evidence="3">The sequence shown here is derived from an EMBL/GenBank/DDBJ whole genome shotgun (WGS) entry which is preliminary data.</text>
</comment>
<dbReference type="AlphaFoldDB" id="A0A9W7BRD5"/>
<feature type="transmembrane region" description="Helical" evidence="2">
    <location>
        <begin position="142"/>
        <end position="162"/>
    </location>
</feature>
<evidence type="ECO:0000313" key="3">
    <source>
        <dbReference type="EMBL" id="GMH93166.1"/>
    </source>
</evidence>
<feature type="transmembrane region" description="Helical" evidence="2">
    <location>
        <begin position="100"/>
        <end position="121"/>
    </location>
</feature>
<name>A0A9W7BRD5_9STRA</name>
<organism evidence="3 4">
    <name type="scientific">Triparma laevis f. inornata</name>
    <dbReference type="NCBI Taxonomy" id="1714386"/>
    <lineage>
        <taxon>Eukaryota</taxon>
        <taxon>Sar</taxon>
        <taxon>Stramenopiles</taxon>
        <taxon>Ochrophyta</taxon>
        <taxon>Bolidophyceae</taxon>
        <taxon>Parmales</taxon>
        <taxon>Triparmaceae</taxon>
        <taxon>Triparma</taxon>
    </lineage>
</organism>
<sequence length="322" mass="36223">MFAALIKLALLYGLISKQQELTTEVHRAGACLAAIGFILIETTWTTISKEDPKTGNVSLSLKIDKLGHSSFAQFWSNIIWTPMIMYGYRSVVTTWWMRIVLFPLNIWWLEIVEGYILMFLFGRNVAWEYRGKLSFFHGNITLQYYVPWALLGGVFEFAWAPVIEPLIVLFAEKGGERVVLPVAWGLTMLFAPKMSAKALFAALTDCFFEEKEVEAWVVVEEEWEKKVAKKNTRSTRSSVRSEPPVLTPNKRSGRGRSKSPAKARTKATKSVKRSPAAGKSKRGTSRSASPAKAKVKAKEKPRQRSSSARVRASASTPKKSRK</sequence>
<dbReference type="EMBL" id="BLQM01000515">
    <property type="protein sequence ID" value="GMH93166.1"/>
    <property type="molecule type" value="Genomic_DNA"/>
</dbReference>
<keyword evidence="2" id="KW-0472">Membrane</keyword>
<evidence type="ECO:0000256" key="1">
    <source>
        <dbReference type="SAM" id="MobiDB-lite"/>
    </source>
</evidence>
<proteinExistence type="predicted"/>
<evidence type="ECO:0000256" key="2">
    <source>
        <dbReference type="SAM" id="Phobius"/>
    </source>
</evidence>
<protein>
    <submittedName>
        <fullName evidence="3">Uncharacterized protein</fullName>
    </submittedName>
</protein>
<gene>
    <name evidence="3" type="ORF">TL16_g12553</name>
</gene>
<reference evidence="4" key="1">
    <citation type="journal article" date="2023" name="Commun. Biol.">
        <title>Genome analysis of Parmales, the sister group of diatoms, reveals the evolutionary specialization of diatoms from phago-mixotrophs to photoautotrophs.</title>
        <authorList>
            <person name="Ban H."/>
            <person name="Sato S."/>
            <person name="Yoshikawa S."/>
            <person name="Yamada K."/>
            <person name="Nakamura Y."/>
            <person name="Ichinomiya M."/>
            <person name="Sato N."/>
            <person name="Blanc-Mathieu R."/>
            <person name="Endo H."/>
            <person name="Kuwata A."/>
            <person name="Ogata H."/>
        </authorList>
    </citation>
    <scope>NUCLEOTIDE SEQUENCE [LARGE SCALE GENOMIC DNA]</scope>
</reference>